<dbReference type="GO" id="GO:0003824">
    <property type="term" value="F:catalytic activity"/>
    <property type="evidence" value="ECO:0007669"/>
    <property type="project" value="InterPro"/>
</dbReference>
<dbReference type="RefSeq" id="WP_127198299.1">
    <property type="nucleotide sequence ID" value="NZ_RZNX01000001.1"/>
</dbReference>
<reference evidence="2 3" key="1">
    <citation type="submission" date="2018-12" db="EMBL/GenBank/DDBJ databases">
        <authorList>
            <person name="Sun L."/>
            <person name="Chen Z."/>
        </authorList>
    </citation>
    <scope>NUCLEOTIDE SEQUENCE [LARGE SCALE GENOMIC DNA]</scope>
    <source>
        <strain evidence="2 3">3-5-3</strain>
    </source>
</reference>
<dbReference type="Gene3D" id="2.40.33.20">
    <property type="entry name" value="PK beta-barrel domain-like"/>
    <property type="match status" value="1"/>
</dbReference>
<name>A0A433XRF8_9BACL</name>
<feature type="domain" description="MOSC" evidence="1">
    <location>
        <begin position="31"/>
        <end position="165"/>
    </location>
</feature>
<dbReference type="PANTHER" id="PTHR30212">
    <property type="entry name" value="PROTEIN YIIM"/>
    <property type="match status" value="1"/>
</dbReference>
<dbReference type="AlphaFoldDB" id="A0A433XRF8"/>
<evidence type="ECO:0000313" key="3">
    <source>
        <dbReference type="Proteomes" id="UP000272464"/>
    </source>
</evidence>
<proteinExistence type="predicted"/>
<evidence type="ECO:0000259" key="1">
    <source>
        <dbReference type="PROSITE" id="PS51340"/>
    </source>
</evidence>
<dbReference type="InterPro" id="IPR005163">
    <property type="entry name" value="Tri_helical_YiiM-like"/>
</dbReference>
<evidence type="ECO:0000313" key="2">
    <source>
        <dbReference type="EMBL" id="RUT36609.1"/>
    </source>
</evidence>
<organism evidence="2 3">
    <name type="scientific">Paenibacillus zeisoli</name>
    <dbReference type="NCBI Taxonomy" id="2496267"/>
    <lineage>
        <taxon>Bacteria</taxon>
        <taxon>Bacillati</taxon>
        <taxon>Bacillota</taxon>
        <taxon>Bacilli</taxon>
        <taxon>Bacillales</taxon>
        <taxon>Paenibacillaceae</taxon>
        <taxon>Paenibacillus</taxon>
    </lineage>
</organism>
<comment type="caution">
    <text evidence="2">The sequence shown here is derived from an EMBL/GenBank/DDBJ whole genome shotgun (WGS) entry which is preliminary data.</text>
</comment>
<sequence length="227" mass="25652">MNKANIVSINVGTPQMMQYNSKEVISGIFKNGVDGPLFLSYLNLEGDGQADLKHHGGRDKAICVYAYEHYPYWESQLERPLGLGAFGENLTIQGWIEQDVCIGDVFKFGEATVQISQPRQPCYKLSARYGEPHIPVKMQDSGYTGFYFRVLQEGYVSREDGLTRLTSHPKAITVDFANHIMHHDKENTEAIMRILEVEALSSSWRLTFEKRLKGLGNDTTERLTGQS</sequence>
<keyword evidence="3" id="KW-1185">Reference proteome</keyword>
<dbReference type="EMBL" id="RZNX01000001">
    <property type="protein sequence ID" value="RUT36609.1"/>
    <property type="molecule type" value="Genomic_DNA"/>
</dbReference>
<dbReference type="SUPFAM" id="SSF50800">
    <property type="entry name" value="PK beta-barrel domain-like"/>
    <property type="match status" value="1"/>
</dbReference>
<dbReference type="PANTHER" id="PTHR30212:SF4">
    <property type="entry name" value="MOSC DOMAIN-CONTAINING PROTEIN"/>
    <property type="match status" value="1"/>
</dbReference>
<dbReference type="InterPro" id="IPR011037">
    <property type="entry name" value="Pyrv_Knase-like_insert_dom_sf"/>
</dbReference>
<dbReference type="OrthoDB" id="9786134at2"/>
<dbReference type="InterPro" id="IPR005302">
    <property type="entry name" value="MoCF_Sase_C"/>
</dbReference>
<dbReference type="GO" id="GO:0030151">
    <property type="term" value="F:molybdenum ion binding"/>
    <property type="evidence" value="ECO:0007669"/>
    <property type="project" value="InterPro"/>
</dbReference>
<dbReference type="Pfam" id="PF03475">
    <property type="entry name" value="YiiM_3-alpha"/>
    <property type="match status" value="1"/>
</dbReference>
<gene>
    <name evidence="2" type="ORF">EJP77_03515</name>
</gene>
<dbReference type="Pfam" id="PF03473">
    <property type="entry name" value="MOSC"/>
    <property type="match status" value="1"/>
</dbReference>
<accession>A0A433XRF8</accession>
<dbReference type="GO" id="GO:0030170">
    <property type="term" value="F:pyridoxal phosphate binding"/>
    <property type="evidence" value="ECO:0007669"/>
    <property type="project" value="InterPro"/>
</dbReference>
<protein>
    <submittedName>
        <fullName evidence="2">MOSC domain-containing protein</fullName>
    </submittedName>
</protein>
<dbReference type="PROSITE" id="PS51340">
    <property type="entry name" value="MOSC"/>
    <property type="match status" value="1"/>
</dbReference>
<dbReference type="InterPro" id="IPR052353">
    <property type="entry name" value="Benzoxazolinone_Detox_Enz"/>
</dbReference>
<dbReference type="Proteomes" id="UP000272464">
    <property type="component" value="Unassembled WGS sequence"/>
</dbReference>